<keyword evidence="1" id="KW-0472">Membrane</keyword>
<evidence type="ECO:0000256" key="1">
    <source>
        <dbReference type="SAM" id="Phobius"/>
    </source>
</evidence>
<feature type="transmembrane region" description="Helical" evidence="1">
    <location>
        <begin position="335"/>
        <end position="363"/>
    </location>
</feature>
<dbReference type="InterPro" id="IPR011642">
    <property type="entry name" value="Gate_dom"/>
</dbReference>
<protein>
    <submittedName>
        <fullName evidence="3">YjiH family protein</fullName>
    </submittedName>
</protein>
<sequence>MKFKQYYTRRRFMDNNKNPVMTNEKIERSKYVKFLLFSAIGIAMFLIPVSKDGNITVLSAFISDSIISFAGDYLMWFAVWITALCGVMSLWTSIFKPKCIMKHELLKSWFYTSPLYYISRAAGGVFAVMCAYNAGPEFIIGEATGQTILGIAKPLVAVLLSIIFFVPFLTDYGLMEYIGVFLRKIIRPLFTLPGRSAINLITSWFGASNAAVIITNLQYEKGYYTKRETAVIITAFSAVNIPFCLVIFETVDAASYFVQGYATICIAGIILAMITPRIWPLRTMPNVYAEGKEKAKVNEEIVPEGMKPHRYALKLATDKTEDFSIKKIIVDGTKLLIGIYLATFPIVFAWGILACSLVEYTLIFEWVSYPFGFFMDVLGVENAFEAAPAAIVGFIDMFIPALLAINIPSIATRWMIAVLSLVQIIFMTEVGVLAMQTDAGLNVKNLLIIFLERTIIAIPIIVLAAHFVFA</sequence>
<dbReference type="Pfam" id="PF07670">
    <property type="entry name" value="Gate"/>
    <property type="match status" value="1"/>
</dbReference>
<name>A0A415E8R4_9FIRM</name>
<feature type="transmembrane region" description="Helical" evidence="1">
    <location>
        <begin position="31"/>
        <end position="49"/>
    </location>
</feature>
<dbReference type="STRING" id="1776384.GCA_900086585_03361"/>
<feature type="transmembrane region" description="Helical" evidence="1">
    <location>
        <begin position="254"/>
        <end position="274"/>
    </location>
</feature>
<keyword evidence="1" id="KW-1133">Transmembrane helix</keyword>
<dbReference type="OrthoDB" id="1633380at2"/>
<feature type="transmembrane region" description="Helical" evidence="1">
    <location>
        <begin position="383"/>
        <end position="407"/>
    </location>
</feature>
<evidence type="ECO:0000313" key="4">
    <source>
        <dbReference type="Proteomes" id="UP000284841"/>
    </source>
</evidence>
<comment type="caution">
    <text evidence="3">The sequence shown here is derived from an EMBL/GenBank/DDBJ whole genome shotgun (WGS) entry which is preliminary data.</text>
</comment>
<accession>A0A415E8R4</accession>
<reference evidence="3 4" key="1">
    <citation type="submission" date="2018-08" db="EMBL/GenBank/DDBJ databases">
        <title>A genome reference for cultivated species of the human gut microbiota.</title>
        <authorList>
            <person name="Zou Y."/>
            <person name="Xue W."/>
            <person name="Luo G."/>
        </authorList>
    </citation>
    <scope>NUCLEOTIDE SEQUENCE [LARGE SCALE GENOMIC DNA]</scope>
    <source>
        <strain evidence="3 4">AM07-24</strain>
    </source>
</reference>
<feature type="transmembrane region" description="Helical" evidence="1">
    <location>
        <begin position="155"/>
        <end position="174"/>
    </location>
</feature>
<dbReference type="AlphaFoldDB" id="A0A415E8R4"/>
<feature type="transmembrane region" description="Helical" evidence="1">
    <location>
        <begin position="229"/>
        <end position="248"/>
    </location>
</feature>
<dbReference type="Proteomes" id="UP000284841">
    <property type="component" value="Unassembled WGS sequence"/>
</dbReference>
<dbReference type="EMBL" id="QRMS01000001">
    <property type="protein sequence ID" value="RHJ89985.1"/>
    <property type="molecule type" value="Genomic_DNA"/>
</dbReference>
<keyword evidence="1" id="KW-0812">Transmembrane</keyword>
<feature type="transmembrane region" description="Helical" evidence="1">
    <location>
        <begin position="73"/>
        <end position="94"/>
    </location>
</feature>
<evidence type="ECO:0000259" key="2">
    <source>
        <dbReference type="Pfam" id="PF07670"/>
    </source>
</evidence>
<feature type="transmembrane region" description="Helical" evidence="1">
    <location>
        <begin position="446"/>
        <end position="469"/>
    </location>
</feature>
<organism evidence="3 4">
    <name type="scientific">Emergencia timonensis</name>
    <dbReference type="NCBI Taxonomy" id="1776384"/>
    <lineage>
        <taxon>Bacteria</taxon>
        <taxon>Bacillati</taxon>
        <taxon>Bacillota</taxon>
        <taxon>Clostridia</taxon>
        <taxon>Peptostreptococcales</taxon>
        <taxon>Anaerovoracaceae</taxon>
        <taxon>Emergencia</taxon>
    </lineage>
</organism>
<feature type="transmembrane region" description="Helical" evidence="1">
    <location>
        <begin position="414"/>
        <end position="434"/>
    </location>
</feature>
<gene>
    <name evidence="3" type="ORF">DW099_05390</name>
</gene>
<evidence type="ECO:0000313" key="3">
    <source>
        <dbReference type="EMBL" id="RHJ89985.1"/>
    </source>
</evidence>
<proteinExistence type="predicted"/>
<feature type="domain" description="Nucleoside transporter/FeoB GTPase Gate" evidence="2">
    <location>
        <begin position="155"/>
        <end position="251"/>
    </location>
</feature>
<keyword evidence="4" id="KW-1185">Reference proteome</keyword>
<feature type="transmembrane region" description="Helical" evidence="1">
    <location>
        <begin position="115"/>
        <end position="135"/>
    </location>
</feature>